<dbReference type="GO" id="GO:0000160">
    <property type="term" value="P:phosphorelay signal transduction system"/>
    <property type="evidence" value="ECO:0007669"/>
    <property type="project" value="InterPro"/>
</dbReference>
<dbReference type="AlphaFoldDB" id="E0UQ94"/>
<dbReference type="GO" id="GO:0004672">
    <property type="term" value="F:protein kinase activity"/>
    <property type="evidence" value="ECO:0007669"/>
    <property type="project" value="UniProtKB-ARBA"/>
</dbReference>
<dbReference type="STRING" id="563040.Saut_1793"/>
<dbReference type="HOGENOM" id="CLU_525730_0_0_7"/>
<evidence type="ECO:0000259" key="2">
    <source>
        <dbReference type="PROSITE" id="PS50894"/>
    </source>
</evidence>
<dbReference type="RefSeq" id="WP_013327590.1">
    <property type="nucleotide sequence ID" value="NC_014506.1"/>
</dbReference>
<keyword evidence="4" id="KW-1185">Reference proteome</keyword>
<feature type="domain" description="HPt" evidence="2">
    <location>
        <begin position="430"/>
        <end position="518"/>
    </location>
</feature>
<dbReference type="eggNOG" id="COG2198">
    <property type="taxonomic scope" value="Bacteria"/>
</dbReference>
<dbReference type="Proteomes" id="UP000007803">
    <property type="component" value="Chromosome"/>
</dbReference>
<dbReference type="InterPro" id="IPR036641">
    <property type="entry name" value="HPT_dom_sf"/>
</dbReference>
<dbReference type="Gene3D" id="1.20.120.160">
    <property type="entry name" value="HPT domain"/>
    <property type="match status" value="2"/>
</dbReference>
<sequence>MLIYNFQKEFLGIDEKDLHTLGYKDLAELRTEVTDFADLFVKTPGYIHNFQHVHWIDFITCAESNEESKVIINANSKSYRAIITITNAYLVDNPSQKAYLVHLNNLRALTIQEYDNISGDIIQKPIPEVAPKTVQTITPKKEENIVIQDEYDIPLSVEEDLDQMLDIGDLSMETQVPEKPVEKVKEPVLETEPQLHVTPQKEYVAPKQALEEQPKSTYVFDPHIASKELGLPLDLIEEFIQDFIDQANDFKNGLYTALDEGDINNVKILSHKLKGVAANLRIEDAYEVLSIVNAASDADVIKTNLDNFYNIIARLSGEETAIPIKDEEVPQKIEIPELSDDEFIAPDDEKLEIMPEEPEELLEFKEEEIAEETPLEIQEKEAEPTLEFKEEPEIEAKLEIEAEPEPALEIETQSEEKYSKEKIANEIGLDLESFNELFEDFVKEAHTIFTKINEAVSTNDYETSKRQALKLKGMSDNMRMHAFTNELETLIHSTDKDAIAQAVTQIDNVLTTISKEED</sequence>
<organism evidence="3 4">
    <name type="scientific">Sulfurimonas autotrophica (strain ATCC BAA-671 / DSM 16294 / JCM 11897 / OK10)</name>
    <dbReference type="NCBI Taxonomy" id="563040"/>
    <lineage>
        <taxon>Bacteria</taxon>
        <taxon>Pseudomonadati</taxon>
        <taxon>Campylobacterota</taxon>
        <taxon>Epsilonproteobacteria</taxon>
        <taxon>Campylobacterales</taxon>
        <taxon>Sulfurimonadaceae</taxon>
        <taxon>Sulfurimonas</taxon>
    </lineage>
</organism>
<feature type="domain" description="HPt" evidence="2">
    <location>
        <begin position="232"/>
        <end position="322"/>
    </location>
</feature>
<dbReference type="Pfam" id="PF01627">
    <property type="entry name" value="Hpt"/>
    <property type="match status" value="1"/>
</dbReference>
<name>E0UQ94_SULAO</name>
<dbReference type="PROSITE" id="PS50894">
    <property type="entry name" value="HPT"/>
    <property type="match status" value="2"/>
</dbReference>
<evidence type="ECO:0000256" key="1">
    <source>
        <dbReference type="PROSITE-ProRule" id="PRU00110"/>
    </source>
</evidence>
<comment type="caution">
    <text evidence="1">Lacks conserved residue(s) required for the propagation of feature annotation.</text>
</comment>
<dbReference type="KEGG" id="sua:Saut_1793"/>
<dbReference type="InterPro" id="IPR008207">
    <property type="entry name" value="Sig_transdc_His_kin_Hpt_dom"/>
</dbReference>
<keyword evidence="1" id="KW-0597">Phosphoprotein</keyword>
<accession>E0UQ94</accession>
<gene>
    <name evidence="3" type="ordered locus">Saut_1793</name>
</gene>
<dbReference type="EMBL" id="CP002205">
    <property type="protein sequence ID" value="ADN09837.1"/>
    <property type="molecule type" value="Genomic_DNA"/>
</dbReference>
<evidence type="ECO:0000313" key="3">
    <source>
        <dbReference type="EMBL" id="ADN09837.1"/>
    </source>
</evidence>
<protein>
    <submittedName>
        <fullName evidence="3">Hpt protein</fullName>
    </submittedName>
</protein>
<feature type="modified residue" description="Phosphohistidine" evidence="1">
    <location>
        <position position="271"/>
    </location>
</feature>
<evidence type="ECO:0000313" key="4">
    <source>
        <dbReference type="Proteomes" id="UP000007803"/>
    </source>
</evidence>
<proteinExistence type="predicted"/>
<reference evidence="4" key="1">
    <citation type="journal article" date="2010" name="Stand. Genomic Sci.">
        <title>Complete genome sequence of Sulfurimonas autotrophica type strain (OK10).</title>
        <authorList>
            <person name="Sikorski J."/>
            <person name="Munk C."/>
            <person name="Lapidus A."/>
            <person name="Djao O."/>
            <person name="Lucas S."/>
            <person name="Glavina Del Rio T."/>
            <person name="Nolan M."/>
            <person name="Tice H."/>
            <person name="Han C."/>
            <person name="Cheng J."/>
            <person name="Tapia R."/>
            <person name="Goodwin L."/>
            <person name="Pitluck S."/>
            <person name="Liolios K."/>
            <person name="Ivanova N."/>
            <person name="Mavromatis K."/>
            <person name="Mikhailova N."/>
            <person name="Pati A."/>
            <person name="Sims D."/>
            <person name="Meincke L."/>
            <person name="Brettin T."/>
            <person name="Detter J."/>
            <person name="Chen A."/>
            <person name="Palaniappan K."/>
            <person name="Land M."/>
            <person name="Hauser L."/>
            <person name="Chang Y."/>
            <person name="Jeffries C."/>
            <person name="Rohde M."/>
            <person name="Lang E."/>
            <person name="Spring S."/>
            <person name="Goker M."/>
            <person name="Woyke T."/>
            <person name="Bristow J."/>
            <person name="Eisen J."/>
            <person name="Markowitz V."/>
            <person name="Hugenholtz P."/>
            <person name="Kyrpides N."/>
            <person name="Klenk H."/>
        </authorList>
    </citation>
    <scope>NUCLEOTIDE SEQUENCE [LARGE SCALE GENOMIC DNA]</scope>
    <source>
        <strain evidence="4">ATCC BAA-671 / DSM 16294 / JCM 11897 / OK10</strain>
    </source>
</reference>
<dbReference type="OrthoDB" id="5338539at2"/>
<dbReference type="SUPFAM" id="SSF47226">
    <property type="entry name" value="Histidine-containing phosphotransfer domain, HPT domain"/>
    <property type="match status" value="2"/>
</dbReference>